<gene>
    <name evidence="4" type="ORF">D9C73_017584</name>
</gene>
<evidence type="ECO:0000256" key="3">
    <source>
        <dbReference type="SAM" id="MobiDB-lite"/>
    </source>
</evidence>
<dbReference type="EMBL" id="CM014092">
    <property type="protein sequence ID" value="TKS83472.1"/>
    <property type="molecule type" value="Genomic_DNA"/>
</dbReference>
<dbReference type="STRING" id="240159.A0A4V6ASJ0"/>
<dbReference type="GO" id="GO:0031116">
    <property type="term" value="P:positive regulation of microtubule polymerization"/>
    <property type="evidence" value="ECO:0007669"/>
    <property type="project" value="TreeGrafter"/>
</dbReference>
<feature type="region of interest" description="Disordered" evidence="3">
    <location>
        <begin position="346"/>
        <end position="374"/>
    </location>
</feature>
<protein>
    <submittedName>
        <fullName evidence="4">SLAIN motif-containing protein-like</fullName>
    </submittedName>
</protein>
<dbReference type="PANTHER" id="PTHR22406">
    <property type="entry name" value="NASCENT POLYPEPTIDE-ASSOCIATED COMPLEX SUBUNIT ALPHA, MUSCLE-SPECIFIC FORM"/>
    <property type="match status" value="1"/>
</dbReference>
<comment type="similarity">
    <text evidence="1">Belongs to the SLAIN motif-containing family.</text>
</comment>
<accession>A0A4V6ASJ0</accession>
<reference evidence="4 5" key="1">
    <citation type="submission" date="2019-01" db="EMBL/GenBank/DDBJ databases">
        <title>Genome Assembly of Collichthys lucidus.</title>
        <authorList>
            <person name="Cai M."/>
            <person name="Xiao S."/>
        </authorList>
    </citation>
    <scope>NUCLEOTIDE SEQUENCE [LARGE SCALE GENOMIC DNA]</scope>
    <source>
        <strain evidence="4">JT15FE1705JMU</strain>
        <tissue evidence="4">Muscle</tissue>
    </source>
</reference>
<dbReference type="GO" id="GO:0035371">
    <property type="term" value="C:microtubule plus-end"/>
    <property type="evidence" value="ECO:0007669"/>
    <property type="project" value="TreeGrafter"/>
</dbReference>
<dbReference type="Pfam" id="PF15301">
    <property type="entry name" value="SLAIN"/>
    <property type="match status" value="2"/>
</dbReference>
<name>A0A4V6ASJ0_COLLU</name>
<evidence type="ECO:0000256" key="1">
    <source>
        <dbReference type="ARBA" id="ARBA00006652"/>
    </source>
</evidence>
<dbReference type="GO" id="GO:0031122">
    <property type="term" value="P:cytoplasmic microtubule organization"/>
    <property type="evidence" value="ECO:0007669"/>
    <property type="project" value="TreeGrafter"/>
</dbReference>
<dbReference type="GO" id="GO:0007020">
    <property type="term" value="P:microtubule nucleation"/>
    <property type="evidence" value="ECO:0007669"/>
    <property type="project" value="TreeGrafter"/>
</dbReference>
<evidence type="ECO:0000256" key="2">
    <source>
        <dbReference type="ARBA" id="ARBA00023054"/>
    </source>
</evidence>
<sequence>MELQDHLKSDWRRYFCNQPPVKFDTSENHHLLSPVRLEGNSDSYGNIWTSDAEQTRVKGWTSQSFAMDARMRLDSLKSGCNSPLPCCNYNSRKESWDSEEPQDEESALDSVELLDVEDDEQDEENWLYESPKKHVFLERGQSALRWCRHVLDNPSPEVEAALSFTDKKVGSTTRLLLLSLIRTDYSELTDDSISTSYRLQDLTDVHVMARIQEASLRQDYVSTPATASPRRGLESLPGLSALSSSSCQSPTSVTMKSCQSPQMTRLHQQVTQFKLLKLAQSRGRTRSPLRTSLRSLQAVRNSRSLEVDDYQPAENAYPPSGASSAAIKGSGYWSSLSAAPIGSEVSFHPVRDSSDRTNVVRRLQRSQSASPCRIPHPVKRYMSVRGRVFASPERSATLAWARNVPSTQR</sequence>
<dbReference type="InterPro" id="IPR026179">
    <property type="entry name" value="Slain"/>
</dbReference>
<keyword evidence="2" id="KW-0175">Coiled coil</keyword>
<organism evidence="4 5">
    <name type="scientific">Collichthys lucidus</name>
    <name type="common">Big head croaker</name>
    <name type="synonym">Sciaena lucida</name>
    <dbReference type="NCBI Taxonomy" id="240159"/>
    <lineage>
        <taxon>Eukaryota</taxon>
        <taxon>Metazoa</taxon>
        <taxon>Chordata</taxon>
        <taxon>Craniata</taxon>
        <taxon>Vertebrata</taxon>
        <taxon>Euteleostomi</taxon>
        <taxon>Actinopterygii</taxon>
        <taxon>Neopterygii</taxon>
        <taxon>Teleostei</taxon>
        <taxon>Neoteleostei</taxon>
        <taxon>Acanthomorphata</taxon>
        <taxon>Eupercaria</taxon>
        <taxon>Sciaenidae</taxon>
        <taxon>Collichthys</taxon>
    </lineage>
</organism>
<evidence type="ECO:0000313" key="4">
    <source>
        <dbReference type="EMBL" id="TKS83472.1"/>
    </source>
</evidence>
<keyword evidence="5" id="KW-1185">Reference proteome</keyword>
<dbReference type="PANTHER" id="PTHR22406:SF7">
    <property type="entry name" value="NASCENT POLYPEPTIDE-ASSOCIATED COMPLEX SUBUNIT ALPHA, MUSCLE-SPECIFIC FORM"/>
    <property type="match status" value="1"/>
</dbReference>
<evidence type="ECO:0000313" key="5">
    <source>
        <dbReference type="Proteomes" id="UP000298787"/>
    </source>
</evidence>
<proteinExistence type="inferred from homology"/>
<dbReference type="AlphaFoldDB" id="A0A4V6ASJ0"/>
<dbReference type="Proteomes" id="UP000298787">
    <property type="component" value="Chromosome 15"/>
</dbReference>